<dbReference type="AlphaFoldDB" id="C5BM84"/>
<dbReference type="Pfam" id="PF12733">
    <property type="entry name" value="Cadherin-like"/>
    <property type="match status" value="2"/>
</dbReference>
<dbReference type="KEGG" id="ttu:TERTU_0345"/>
<gene>
    <name evidence="2" type="ordered locus">TERTU_0345</name>
</gene>
<dbReference type="InterPro" id="IPR025883">
    <property type="entry name" value="Cadherin-like_domain"/>
</dbReference>
<dbReference type="RefSeq" id="WP_015820416.1">
    <property type="nucleotide sequence ID" value="NC_012997.1"/>
</dbReference>
<keyword evidence="2" id="KW-0449">Lipoprotein</keyword>
<evidence type="ECO:0000313" key="3">
    <source>
        <dbReference type="Proteomes" id="UP000009080"/>
    </source>
</evidence>
<proteinExistence type="predicted"/>
<dbReference type="Gene3D" id="2.160.20.10">
    <property type="entry name" value="Single-stranded right-handed beta-helix, Pectin lyase-like"/>
    <property type="match status" value="1"/>
</dbReference>
<dbReference type="CDD" id="cd00161">
    <property type="entry name" value="beta-trefoil_Ricin-like"/>
    <property type="match status" value="1"/>
</dbReference>
<dbReference type="OrthoDB" id="338827at2"/>
<feature type="domain" description="Cadherin-like beta-sandwich-like" evidence="1">
    <location>
        <begin position="250"/>
        <end position="339"/>
    </location>
</feature>
<dbReference type="SUPFAM" id="SSF51126">
    <property type="entry name" value="Pectin lyase-like"/>
    <property type="match status" value="1"/>
</dbReference>
<dbReference type="EMBL" id="CP001614">
    <property type="protein sequence ID" value="ACR14300.1"/>
    <property type="molecule type" value="Genomic_DNA"/>
</dbReference>
<dbReference type="PROSITE" id="PS50231">
    <property type="entry name" value="RICIN_B_LECTIN"/>
    <property type="match status" value="1"/>
</dbReference>
<dbReference type="Proteomes" id="UP000009080">
    <property type="component" value="Chromosome"/>
</dbReference>
<organism evidence="2 3">
    <name type="scientific">Teredinibacter turnerae (strain ATCC 39867 / T7901)</name>
    <dbReference type="NCBI Taxonomy" id="377629"/>
    <lineage>
        <taxon>Bacteria</taxon>
        <taxon>Pseudomonadati</taxon>
        <taxon>Pseudomonadota</taxon>
        <taxon>Gammaproteobacteria</taxon>
        <taxon>Cellvibrionales</taxon>
        <taxon>Cellvibrionaceae</taxon>
        <taxon>Teredinibacter</taxon>
    </lineage>
</organism>
<feature type="domain" description="Cadherin-like beta-sandwich-like" evidence="1">
    <location>
        <begin position="153"/>
        <end position="237"/>
    </location>
</feature>
<sequence>MTTKGHLAVAFFCLITLIGCNGSPEKTTPDIPDLSLQSLTINGNSVALEKGKTATYEVDLTADTQTIDIKVGVTSEVESAFYTFSNGDRAISSTEFIPGDAITLTVGDGTNRLTITLVDGTAETSLTYAVHLFRLSRDASLTGYVFYDNDDNSIVLSPTFSSTHYDYTANVDYDTCFYYGQFYTGYADNTVTLNGDDIDNAEIFARYLEPGENIFDTHVKAAVGEREVIYSVGITREQPTETQLQANARLAQLTIDDTDMDFLCAQNVYSIAVNSDQPSLEITAKPEVDGIDMVIGDQDLTANEPITIPLADGDTLVQLVSTALNGSQTQTYSIYVYRRTTNMVSVSSAAELQQALQNAQPNDQIVVAPGTYAGEIATSGNSEAHFYSGRSGTPLNPIYLMAEDSDEDTVLRGNVIGTGTVLKLTGDNWRISGLEISQGATGVHLASASNNRLSDVDIHDVTQALRINQGSTKNEISRCEFSAINGSNAPLVQVADAETSSAGSTRLKRNEFYTQGEQPALYLAAGADSTLIEANRLQDLSTATSDDPVPLLLVHGNNTQLRFNSFYPVDTADARAPLRVENPGNGWGNNTWVYGNWLVSTQTDLLLEAETATHLYATENLARAPIALEEDYRTATYSGGSVEVDTFTPPQFQIVLADETGSCLDLEEVNEVNIVIINPCSDAQTQRWTWEMAADTFMYLRNLSEDEYAYMMPTTSFTESCTSIASATSIAYLSTKRYGYAQQWAPIQGANDEDYYLANRQNLNYGLTVAGGTYTPGTAAVVCPLSDSKRQTFLLREIE</sequence>
<dbReference type="eggNOG" id="COG3420">
    <property type="taxonomic scope" value="Bacteria"/>
</dbReference>
<reference evidence="2 3" key="1">
    <citation type="journal article" date="2009" name="PLoS ONE">
        <title>The complete genome of Teredinibacter turnerae T7901: an intracellular endosymbiont of marine wood-boring bivalves (shipworms).</title>
        <authorList>
            <person name="Yang J.C."/>
            <person name="Madupu R."/>
            <person name="Durkin A.S."/>
            <person name="Ekborg N.A."/>
            <person name="Pedamallu C.S."/>
            <person name="Hostetler J.B."/>
            <person name="Radune D."/>
            <person name="Toms B.S."/>
            <person name="Henrissat B."/>
            <person name="Coutinho P.M."/>
            <person name="Schwarz S."/>
            <person name="Field L."/>
            <person name="Trindade-Silva A.E."/>
            <person name="Soares C.A.G."/>
            <person name="Elshahawi S."/>
            <person name="Hanora A."/>
            <person name="Schmidt E.W."/>
            <person name="Haygood M.G."/>
            <person name="Posfai J."/>
            <person name="Benner J."/>
            <person name="Madinger C."/>
            <person name="Nove J."/>
            <person name="Anton B."/>
            <person name="Chaudhary K."/>
            <person name="Foster J."/>
            <person name="Holman A."/>
            <person name="Kumar S."/>
            <person name="Lessard P.A."/>
            <person name="Luyten Y.A."/>
            <person name="Slatko B."/>
            <person name="Wood N."/>
            <person name="Wu B."/>
            <person name="Teplitski M."/>
            <person name="Mougous J.D."/>
            <person name="Ward N."/>
            <person name="Eisen J.A."/>
            <person name="Badger J.H."/>
            <person name="Distel D.L."/>
        </authorList>
    </citation>
    <scope>NUCLEOTIDE SEQUENCE [LARGE SCALE GENOMIC DNA]</scope>
    <source>
        <strain evidence="3">ATCC 39867 / T7901</strain>
    </source>
</reference>
<dbReference type="InterPro" id="IPR011050">
    <property type="entry name" value="Pectin_lyase_fold/virulence"/>
</dbReference>
<evidence type="ECO:0000313" key="2">
    <source>
        <dbReference type="EMBL" id="ACR14300.1"/>
    </source>
</evidence>
<dbReference type="SUPFAM" id="SSF50370">
    <property type="entry name" value="Ricin B-like lectins"/>
    <property type="match status" value="1"/>
</dbReference>
<name>C5BM84_TERTT</name>
<dbReference type="STRING" id="377629.TERTU_0345"/>
<protein>
    <submittedName>
        <fullName evidence="2">Lipoprotein</fullName>
    </submittedName>
</protein>
<evidence type="ECO:0000259" key="1">
    <source>
        <dbReference type="Pfam" id="PF12733"/>
    </source>
</evidence>
<dbReference type="InterPro" id="IPR012334">
    <property type="entry name" value="Pectin_lyas_fold"/>
</dbReference>
<dbReference type="InterPro" id="IPR035992">
    <property type="entry name" value="Ricin_B-like_lectins"/>
</dbReference>
<accession>C5BM84</accession>
<dbReference type="Gene3D" id="2.80.10.50">
    <property type="match status" value="1"/>
</dbReference>
<dbReference type="HOGENOM" id="CLU_351927_0_0_6"/>
<dbReference type="PROSITE" id="PS51257">
    <property type="entry name" value="PROKAR_LIPOPROTEIN"/>
    <property type="match status" value="1"/>
</dbReference>
<keyword evidence="3" id="KW-1185">Reference proteome</keyword>